<protein>
    <submittedName>
        <fullName evidence="3">DUF4340 domain-containing protein</fullName>
    </submittedName>
</protein>
<keyword evidence="1" id="KW-1133">Transmembrane helix</keyword>
<dbReference type="OrthoDB" id="7359157at2"/>
<dbReference type="InterPro" id="IPR025641">
    <property type="entry name" value="DUF4340"/>
</dbReference>
<comment type="caution">
    <text evidence="3">The sequence shown here is derived from an EMBL/GenBank/DDBJ whole genome shotgun (WGS) entry which is preliminary data.</text>
</comment>
<dbReference type="AlphaFoldDB" id="A0A399QZI9"/>
<gene>
    <name evidence="3" type="ORF">D1224_08670</name>
</gene>
<dbReference type="Pfam" id="PF14238">
    <property type="entry name" value="DUF4340"/>
    <property type="match status" value="1"/>
</dbReference>
<evidence type="ECO:0000313" key="3">
    <source>
        <dbReference type="EMBL" id="RIJ24298.1"/>
    </source>
</evidence>
<keyword evidence="4" id="KW-1185">Reference proteome</keyword>
<keyword evidence="1" id="KW-0472">Membrane</keyword>
<organism evidence="3 4">
    <name type="scientific">Henriciella barbarensis</name>
    <dbReference type="NCBI Taxonomy" id="86342"/>
    <lineage>
        <taxon>Bacteria</taxon>
        <taxon>Pseudomonadati</taxon>
        <taxon>Pseudomonadota</taxon>
        <taxon>Alphaproteobacteria</taxon>
        <taxon>Hyphomonadales</taxon>
        <taxon>Hyphomonadaceae</taxon>
        <taxon>Henriciella</taxon>
    </lineage>
</organism>
<evidence type="ECO:0000259" key="2">
    <source>
        <dbReference type="Pfam" id="PF14238"/>
    </source>
</evidence>
<reference evidence="3 4" key="1">
    <citation type="submission" date="2018-08" db="EMBL/GenBank/DDBJ databases">
        <title>Henriciella mobilis sp. nov., isolated from seawater.</title>
        <authorList>
            <person name="Cheng H."/>
            <person name="Wu Y.-H."/>
            <person name="Xu X.-W."/>
            <person name="Guo L.-L."/>
        </authorList>
    </citation>
    <scope>NUCLEOTIDE SEQUENCE [LARGE SCALE GENOMIC DNA]</scope>
    <source>
        <strain evidence="3 4">CCUG66934</strain>
    </source>
</reference>
<proteinExistence type="predicted"/>
<name>A0A399QZI9_9PROT</name>
<dbReference type="EMBL" id="QWGB01000005">
    <property type="protein sequence ID" value="RIJ24298.1"/>
    <property type="molecule type" value="Genomic_DNA"/>
</dbReference>
<evidence type="ECO:0000256" key="1">
    <source>
        <dbReference type="SAM" id="Phobius"/>
    </source>
</evidence>
<sequence length="354" mass="39316">MSRRLDRKRSVLVQRLSIAAASLWIILILFSVFNAGGRSTSPRTGNPVLSNFSTIKGDISRIKVTEQDLAYNLVKRDGVWLMEESGAYPVREDRLNTLLEGLETLSWGDRRTSNPARLSLLALGDPREEGNGTLIELFSGDGARVAEVITGRRNEHTYARKPEETIAFRVRGDLPPLRTREAWLDLDIMSVEPSAVSAVRLTDRAGNSVYLSRPPGSGARSFRPAPPYQEFEVTNPLAVSATALAITRLAPIDVKSAEALGGRAVSRHISETFDGLEIDLRAWREPDGYWVTLRAIEAGEGARRARTINERAEPYAFKLTEYDWREFTPAVRELVIRPAPENPSAPLPPADFQP</sequence>
<keyword evidence="1" id="KW-0812">Transmembrane</keyword>
<dbReference type="RefSeq" id="WP_119379488.1">
    <property type="nucleotide sequence ID" value="NZ_QWGB01000005.1"/>
</dbReference>
<feature type="transmembrane region" description="Helical" evidence="1">
    <location>
        <begin position="12"/>
        <end position="33"/>
    </location>
</feature>
<accession>A0A399QZI9</accession>
<evidence type="ECO:0000313" key="4">
    <source>
        <dbReference type="Proteomes" id="UP000265431"/>
    </source>
</evidence>
<dbReference type="Proteomes" id="UP000265431">
    <property type="component" value="Unassembled WGS sequence"/>
</dbReference>
<feature type="domain" description="DUF4340" evidence="2">
    <location>
        <begin position="80"/>
        <end position="219"/>
    </location>
</feature>